<protein>
    <submittedName>
        <fullName evidence="1">Uncharacterized protein</fullName>
    </submittedName>
</protein>
<name>A0A7S3AFR4_9EUKA</name>
<accession>A0A7S3AFR4</accession>
<dbReference type="EMBL" id="HBHX01005744">
    <property type="protein sequence ID" value="CAE0102452.1"/>
    <property type="molecule type" value="Transcribed_RNA"/>
</dbReference>
<organism evidence="1">
    <name type="scientific">Haptolina ericina</name>
    <dbReference type="NCBI Taxonomy" id="156174"/>
    <lineage>
        <taxon>Eukaryota</taxon>
        <taxon>Haptista</taxon>
        <taxon>Haptophyta</taxon>
        <taxon>Prymnesiophyceae</taxon>
        <taxon>Prymnesiales</taxon>
        <taxon>Prymnesiaceae</taxon>
        <taxon>Haptolina</taxon>
    </lineage>
</organism>
<sequence>MTSCRKDGVVLKPDKPLVTSDVCFLNADPGCHIYHTFTDVPLANATGATSFRAHYIFSDEVTPLTESMLYHPTLASRHFYYDWYSGAHGIFPASTTIAAGYEGHVYAEVVPMLSNSWAVIGEIAKYVPLARKRITTIGLNGEDVFAVVAGVAGEDVRVCALHCWKDCLSGTVPSTDLVCHTAHFKSNKDVRVDFSPVRASYRATR</sequence>
<proteinExistence type="predicted"/>
<evidence type="ECO:0000313" key="1">
    <source>
        <dbReference type="EMBL" id="CAE0102452.1"/>
    </source>
</evidence>
<reference evidence="1" key="1">
    <citation type="submission" date="2021-01" db="EMBL/GenBank/DDBJ databases">
        <authorList>
            <person name="Corre E."/>
            <person name="Pelletier E."/>
            <person name="Niang G."/>
            <person name="Scheremetjew M."/>
            <person name="Finn R."/>
            <person name="Kale V."/>
            <person name="Holt S."/>
            <person name="Cochrane G."/>
            <person name="Meng A."/>
            <person name="Brown T."/>
            <person name="Cohen L."/>
        </authorList>
    </citation>
    <scope>NUCLEOTIDE SEQUENCE</scope>
    <source>
        <strain evidence="1">CCMP281</strain>
    </source>
</reference>
<gene>
    <name evidence="1" type="ORF">HERI1096_LOCUS3109</name>
</gene>
<dbReference type="AlphaFoldDB" id="A0A7S3AFR4"/>